<dbReference type="Proteomes" id="UP001232584">
    <property type="component" value="Unassembled WGS sequence"/>
</dbReference>
<dbReference type="RefSeq" id="WP_307504117.1">
    <property type="nucleotide sequence ID" value="NZ_BAAACE010000014.1"/>
</dbReference>
<feature type="transmembrane region" description="Helical" evidence="1">
    <location>
        <begin position="6"/>
        <end position="29"/>
    </location>
</feature>
<evidence type="ECO:0000313" key="2">
    <source>
        <dbReference type="EMBL" id="MDQ0555934.1"/>
    </source>
</evidence>
<comment type="caution">
    <text evidence="2">The sequence shown here is derived from an EMBL/GenBank/DDBJ whole genome shotgun (WGS) entry which is preliminary data.</text>
</comment>
<proteinExistence type="predicted"/>
<accession>A0ABU0MZA6</accession>
<gene>
    <name evidence="2" type="ORF">QOZ92_001047</name>
</gene>
<organism evidence="2 3">
    <name type="scientific">Paraclostridium ghonii</name>
    <dbReference type="NCBI Taxonomy" id="29358"/>
    <lineage>
        <taxon>Bacteria</taxon>
        <taxon>Bacillati</taxon>
        <taxon>Bacillota</taxon>
        <taxon>Clostridia</taxon>
        <taxon>Peptostreptococcales</taxon>
        <taxon>Peptostreptococcaceae</taxon>
        <taxon>Paraclostridium</taxon>
    </lineage>
</organism>
<sequence>MEFQTIMALLASIFYGSIILLFIMLFKFLSLGIEALKIYIKNNS</sequence>
<evidence type="ECO:0000256" key="1">
    <source>
        <dbReference type="SAM" id="Phobius"/>
    </source>
</evidence>
<keyword evidence="3" id="KW-1185">Reference proteome</keyword>
<reference evidence="2 3" key="1">
    <citation type="submission" date="2023-07" db="EMBL/GenBank/DDBJ databases">
        <title>Genomic Encyclopedia of Type Strains, Phase IV (KMG-IV): sequencing the most valuable type-strain genomes for metagenomic binning, comparative biology and taxonomic classification.</title>
        <authorList>
            <person name="Goeker M."/>
        </authorList>
    </citation>
    <scope>NUCLEOTIDE SEQUENCE [LARGE SCALE GENOMIC DNA]</scope>
    <source>
        <strain evidence="2 3">DSM 15049</strain>
    </source>
</reference>
<keyword evidence="1" id="KW-0812">Transmembrane</keyword>
<evidence type="ECO:0000313" key="3">
    <source>
        <dbReference type="Proteomes" id="UP001232584"/>
    </source>
</evidence>
<dbReference type="EMBL" id="JAUSWG010000003">
    <property type="protein sequence ID" value="MDQ0555934.1"/>
    <property type="molecule type" value="Genomic_DNA"/>
</dbReference>
<keyword evidence="1" id="KW-0472">Membrane</keyword>
<name>A0ABU0MZA6_9FIRM</name>
<protein>
    <submittedName>
        <fullName evidence="2">Uncharacterized protein</fullName>
    </submittedName>
</protein>
<keyword evidence="1" id="KW-1133">Transmembrane helix</keyword>